<gene>
    <name evidence="2" type="ORF">CMEL01_08669</name>
</gene>
<comment type="caution">
    <text evidence="2">The sequence shown here is derived from an EMBL/GenBank/DDBJ whole genome shotgun (WGS) entry which is preliminary data.</text>
</comment>
<name>A0AAI9XGM2_9PEZI</name>
<reference evidence="2 3" key="1">
    <citation type="submission" date="2016-10" db="EMBL/GenBank/DDBJ databases">
        <title>The genome sequence of Colletotrichum fioriniae PJ7.</title>
        <authorList>
            <person name="Baroncelli R."/>
        </authorList>
    </citation>
    <scope>NUCLEOTIDE SEQUENCE [LARGE SCALE GENOMIC DNA]</scope>
    <source>
        <strain evidence="2">Col 31</strain>
    </source>
</reference>
<accession>A0AAI9XGM2</accession>
<evidence type="ECO:0000313" key="3">
    <source>
        <dbReference type="Proteomes" id="UP001239795"/>
    </source>
</evidence>
<dbReference type="AlphaFoldDB" id="A0AAI9XGM2"/>
<organism evidence="2 3">
    <name type="scientific">Colletotrichum melonis</name>
    <dbReference type="NCBI Taxonomy" id="1209925"/>
    <lineage>
        <taxon>Eukaryota</taxon>
        <taxon>Fungi</taxon>
        <taxon>Dikarya</taxon>
        <taxon>Ascomycota</taxon>
        <taxon>Pezizomycotina</taxon>
        <taxon>Sordariomycetes</taxon>
        <taxon>Hypocreomycetidae</taxon>
        <taxon>Glomerellales</taxon>
        <taxon>Glomerellaceae</taxon>
        <taxon>Colletotrichum</taxon>
        <taxon>Colletotrichum acutatum species complex</taxon>
    </lineage>
</organism>
<feature type="region of interest" description="Disordered" evidence="1">
    <location>
        <begin position="65"/>
        <end position="87"/>
    </location>
</feature>
<dbReference type="EMBL" id="MLGG01000068">
    <property type="protein sequence ID" value="KAK1449354.1"/>
    <property type="molecule type" value="Genomic_DNA"/>
</dbReference>
<dbReference type="Proteomes" id="UP001239795">
    <property type="component" value="Unassembled WGS sequence"/>
</dbReference>
<feature type="compositionally biased region" description="Basic and acidic residues" evidence="1">
    <location>
        <begin position="77"/>
        <end position="87"/>
    </location>
</feature>
<sequence length="149" mass="16115">MSAPSASLLSTNTCKTRACHGSWQTTPANWILTSWLLSHWSRLVSKTQCSQLAAPSWGRAGLSASRTGIADVPHMPPGKDHGDRRRIIGDEKGSAQPAVEENPAKLLEAVDNGYATADECSMWTSWWFGHKVTKGAGRDSCYGAETNEV</sequence>
<evidence type="ECO:0000313" key="2">
    <source>
        <dbReference type="EMBL" id="KAK1449354.1"/>
    </source>
</evidence>
<evidence type="ECO:0000256" key="1">
    <source>
        <dbReference type="SAM" id="MobiDB-lite"/>
    </source>
</evidence>
<keyword evidence="3" id="KW-1185">Reference proteome</keyword>
<proteinExistence type="predicted"/>
<protein>
    <submittedName>
        <fullName evidence="2">Uncharacterized protein</fullName>
    </submittedName>
</protein>